<gene>
    <name evidence="1" type="ORF">ACAOBT_LOCUS1013</name>
</gene>
<dbReference type="Proteomes" id="UP001152888">
    <property type="component" value="Unassembled WGS sequence"/>
</dbReference>
<proteinExistence type="predicted"/>
<evidence type="ECO:0000313" key="2">
    <source>
        <dbReference type="Proteomes" id="UP001152888"/>
    </source>
</evidence>
<comment type="caution">
    <text evidence="1">The sequence shown here is derived from an EMBL/GenBank/DDBJ whole genome shotgun (WGS) entry which is preliminary data.</text>
</comment>
<evidence type="ECO:0000313" key="1">
    <source>
        <dbReference type="EMBL" id="CAH1955293.1"/>
    </source>
</evidence>
<reference evidence="1" key="1">
    <citation type="submission" date="2022-03" db="EMBL/GenBank/DDBJ databases">
        <authorList>
            <person name="Sayadi A."/>
        </authorList>
    </citation>
    <scope>NUCLEOTIDE SEQUENCE</scope>
</reference>
<organism evidence="1 2">
    <name type="scientific">Acanthoscelides obtectus</name>
    <name type="common">Bean weevil</name>
    <name type="synonym">Bruchus obtectus</name>
    <dbReference type="NCBI Taxonomy" id="200917"/>
    <lineage>
        <taxon>Eukaryota</taxon>
        <taxon>Metazoa</taxon>
        <taxon>Ecdysozoa</taxon>
        <taxon>Arthropoda</taxon>
        <taxon>Hexapoda</taxon>
        <taxon>Insecta</taxon>
        <taxon>Pterygota</taxon>
        <taxon>Neoptera</taxon>
        <taxon>Endopterygota</taxon>
        <taxon>Coleoptera</taxon>
        <taxon>Polyphaga</taxon>
        <taxon>Cucujiformia</taxon>
        <taxon>Chrysomeloidea</taxon>
        <taxon>Chrysomelidae</taxon>
        <taxon>Bruchinae</taxon>
        <taxon>Bruchini</taxon>
        <taxon>Acanthoscelides</taxon>
    </lineage>
</organism>
<name>A0A9P0JJ61_ACAOB</name>
<accession>A0A9P0JJ61</accession>
<protein>
    <submittedName>
        <fullName evidence="1">Uncharacterized protein</fullName>
    </submittedName>
</protein>
<sequence>MSLKLIMADITSENFPNAWQQCPNKTHASLYQKTMRRRGNSAAT</sequence>
<dbReference type="EMBL" id="CAKOFQ010006660">
    <property type="protein sequence ID" value="CAH1955293.1"/>
    <property type="molecule type" value="Genomic_DNA"/>
</dbReference>
<keyword evidence="2" id="KW-1185">Reference proteome</keyword>
<dbReference type="AlphaFoldDB" id="A0A9P0JJ61"/>